<dbReference type="AlphaFoldDB" id="A0A8K0G833"/>
<reference evidence="1" key="1">
    <citation type="submission" date="2019-08" db="EMBL/GenBank/DDBJ databases">
        <title>The genome of the North American firefly Photinus pyralis.</title>
        <authorList>
            <consortium name="Photinus pyralis genome working group"/>
            <person name="Fallon T.R."/>
            <person name="Sander Lower S.E."/>
            <person name="Weng J.-K."/>
        </authorList>
    </citation>
    <scope>NUCLEOTIDE SEQUENCE</scope>
    <source>
        <strain evidence="1">TRF0915ILg1</strain>
        <tissue evidence="1">Whole body</tissue>
    </source>
</reference>
<proteinExistence type="predicted"/>
<gene>
    <name evidence="1" type="ORF">ILUMI_16897</name>
</gene>
<organism evidence="1 2">
    <name type="scientific">Ignelater luminosus</name>
    <name type="common">Cucubano</name>
    <name type="synonym">Pyrophorus luminosus</name>
    <dbReference type="NCBI Taxonomy" id="2038154"/>
    <lineage>
        <taxon>Eukaryota</taxon>
        <taxon>Metazoa</taxon>
        <taxon>Ecdysozoa</taxon>
        <taxon>Arthropoda</taxon>
        <taxon>Hexapoda</taxon>
        <taxon>Insecta</taxon>
        <taxon>Pterygota</taxon>
        <taxon>Neoptera</taxon>
        <taxon>Endopterygota</taxon>
        <taxon>Coleoptera</taxon>
        <taxon>Polyphaga</taxon>
        <taxon>Elateriformia</taxon>
        <taxon>Elateroidea</taxon>
        <taxon>Elateridae</taxon>
        <taxon>Agrypninae</taxon>
        <taxon>Pyrophorini</taxon>
        <taxon>Ignelater</taxon>
    </lineage>
</organism>
<name>A0A8K0G833_IGNLU</name>
<protein>
    <submittedName>
        <fullName evidence="1">Uncharacterized protein</fullName>
    </submittedName>
</protein>
<sequence>MQKKCFEHISRDRPNEINDEFWKISDSERKLFMMDHTTSIAVKQLTTKRNSRGSSSVYYFLQTKQGEEQATETSSPATLGYGLQNDSILRHLLSTKRTEKIVPNLPQLEIKYFEREHTFMSAESFHHAVEQQLKKGKVYDFQAFQDCMKGAHSKVKVINMAIRYFYAWKYHTSLSELNKADPRLYTRHSKKKLLLWLQLTAGLKNLNVKDSFKHQKRAGRLPTAVTEENIGAVKK</sequence>
<keyword evidence="2" id="KW-1185">Reference proteome</keyword>
<evidence type="ECO:0000313" key="1">
    <source>
        <dbReference type="EMBL" id="KAF2889276.1"/>
    </source>
</evidence>
<comment type="caution">
    <text evidence="1">The sequence shown here is derived from an EMBL/GenBank/DDBJ whole genome shotgun (WGS) entry which is preliminary data.</text>
</comment>
<evidence type="ECO:0000313" key="2">
    <source>
        <dbReference type="Proteomes" id="UP000801492"/>
    </source>
</evidence>
<dbReference type="EMBL" id="VTPC01068768">
    <property type="protein sequence ID" value="KAF2889276.1"/>
    <property type="molecule type" value="Genomic_DNA"/>
</dbReference>
<accession>A0A8K0G833</accession>
<dbReference type="Proteomes" id="UP000801492">
    <property type="component" value="Unassembled WGS sequence"/>
</dbReference>